<reference evidence="10 11" key="1">
    <citation type="submission" date="2023-10" db="EMBL/GenBank/DDBJ databases">
        <title>Description of Microbulbifer bruguierae sp. nov., isolated from the sediments of mangrove plant Bruguiera sexangula and comparative genomic analyses of the genus Microbulbifer.</title>
        <authorList>
            <person name="Long M."/>
        </authorList>
    </citation>
    <scope>NUCLEOTIDE SEQUENCE [LARGE SCALE GENOMIC DNA]</scope>
    <source>
        <strain evidence="10 11">SPO729</strain>
    </source>
</reference>
<dbReference type="Pfam" id="PF25967">
    <property type="entry name" value="RND-MFP_C"/>
    <property type="match status" value="1"/>
</dbReference>
<dbReference type="InterPro" id="IPR058624">
    <property type="entry name" value="MdtA-like_HH"/>
</dbReference>
<dbReference type="SUPFAM" id="SSF111369">
    <property type="entry name" value="HlyD-like secretion proteins"/>
    <property type="match status" value="1"/>
</dbReference>
<evidence type="ECO:0000256" key="1">
    <source>
        <dbReference type="ARBA" id="ARBA00004519"/>
    </source>
</evidence>
<dbReference type="InterPro" id="IPR058625">
    <property type="entry name" value="MdtA-like_BSH"/>
</dbReference>
<dbReference type="GO" id="GO:0046677">
    <property type="term" value="P:response to antibiotic"/>
    <property type="evidence" value="ECO:0007669"/>
    <property type="project" value="TreeGrafter"/>
</dbReference>
<comment type="similarity">
    <text evidence="2">Belongs to the membrane fusion protein (MFP) (TC 8.A.1) family.</text>
</comment>
<dbReference type="FunFam" id="2.40.420.20:FF:000001">
    <property type="entry name" value="Efflux RND transporter periplasmic adaptor subunit"/>
    <property type="match status" value="1"/>
</dbReference>
<evidence type="ECO:0000259" key="9">
    <source>
        <dbReference type="Pfam" id="PF25967"/>
    </source>
</evidence>
<dbReference type="Pfam" id="PF25944">
    <property type="entry name" value="Beta-barrel_RND"/>
    <property type="match status" value="1"/>
</dbReference>
<gene>
    <name evidence="10" type="ORF">R5R33_00110</name>
</gene>
<proteinExistence type="inferred from homology"/>
<feature type="region of interest" description="Disordered" evidence="4">
    <location>
        <begin position="375"/>
        <end position="405"/>
    </location>
</feature>
<feature type="domain" description="Multidrug resistance protein MdtA-like alpha-helical hairpin" evidence="6">
    <location>
        <begin position="102"/>
        <end position="170"/>
    </location>
</feature>
<dbReference type="Gene3D" id="2.40.420.20">
    <property type="match status" value="1"/>
</dbReference>
<sequence>MLQKKKSLISGSLLLAVALLSACGEKQQAMQGHTPQVTVVTLATEPVTLTRQLPGRTNPFKVAEVRPQVDGIVKDQLFNEGGLVEAGSALYQLDDARYRADYDSARASLERAQATLNVAKLQADRTQELVKTGAVSKQDNDSAVASLQQAKADVAAAKAAVQRSKVTLEFARISAPISGRIGISSVTQGALVTSNQATALATVQQLDPIYVDLTQSVSELLSLRQSLAAGTMESTDDLPVTILLEDGSPYPHAGKLAFSEVSVDPTTGSVRLRVVVPNPDHVLLPGMYVRASVGSGQRENAILVPQQGIARDPKGNTTAMVVGEGNTVEVRPVQVSQTVGSAWLVESGLKAGDRVIVEGLQKVRPGVEVNAGEVAAPAPLDLPAPSADKSASTASEKVQRDASKG</sequence>
<dbReference type="InterPro" id="IPR058626">
    <property type="entry name" value="MdtA-like_b-barrel"/>
</dbReference>
<evidence type="ECO:0000256" key="3">
    <source>
        <dbReference type="SAM" id="Coils"/>
    </source>
</evidence>
<feature type="signal peptide" evidence="5">
    <location>
        <begin position="1"/>
        <end position="22"/>
    </location>
</feature>
<dbReference type="Pfam" id="PF25917">
    <property type="entry name" value="BSH_RND"/>
    <property type="match status" value="1"/>
</dbReference>
<accession>A0AAU0MZE5</accession>
<evidence type="ECO:0000256" key="2">
    <source>
        <dbReference type="ARBA" id="ARBA00009477"/>
    </source>
</evidence>
<evidence type="ECO:0000259" key="6">
    <source>
        <dbReference type="Pfam" id="PF25876"/>
    </source>
</evidence>
<feature type="domain" description="Multidrug resistance protein MdtA-like barrel-sandwich hybrid" evidence="7">
    <location>
        <begin position="62"/>
        <end position="204"/>
    </location>
</feature>
<dbReference type="Gene3D" id="2.40.50.100">
    <property type="match status" value="1"/>
</dbReference>
<dbReference type="PANTHER" id="PTHR30158">
    <property type="entry name" value="ACRA/E-RELATED COMPONENT OF DRUG EFFLUX TRANSPORTER"/>
    <property type="match status" value="1"/>
</dbReference>
<comment type="subcellular location">
    <subcellularLocation>
        <location evidence="1">Cell inner membrane</location>
        <topology evidence="1">Lipid-anchor</topology>
    </subcellularLocation>
</comment>
<dbReference type="Gene3D" id="1.10.287.470">
    <property type="entry name" value="Helix hairpin bin"/>
    <property type="match status" value="1"/>
</dbReference>
<dbReference type="GO" id="GO:0022857">
    <property type="term" value="F:transmembrane transporter activity"/>
    <property type="evidence" value="ECO:0007669"/>
    <property type="project" value="InterPro"/>
</dbReference>
<dbReference type="Proteomes" id="UP001302477">
    <property type="component" value="Chromosome"/>
</dbReference>
<dbReference type="EMBL" id="CP137555">
    <property type="protein sequence ID" value="WOX05581.1"/>
    <property type="molecule type" value="Genomic_DNA"/>
</dbReference>
<dbReference type="KEGG" id="mpaf:R5R33_00110"/>
<dbReference type="RefSeq" id="WP_318954051.1">
    <property type="nucleotide sequence ID" value="NZ_CP137555.1"/>
</dbReference>
<feature type="coiled-coil region" evidence="3">
    <location>
        <begin position="102"/>
        <end position="129"/>
    </location>
</feature>
<dbReference type="InterPro" id="IPR058627">
    <property type="entry name" value="MdtA-like_C"/>
</dbReference>
<feature type="compositionally biased region" description="Low complexity" evidence="4">
    <location>
        <begin position="375"/>
        <end position="388"/>
    </location>
</feature>
<dbReference type="NCBIfam" id="TIGR01730">
    <property type="entry name" value="RND_mfp"/>
    <property type="match status" value="1"/>
</dbReference>
<keyword evidence="3" id="KW-0175">Coiled coil</keyword>
<name>A0AAU0MZE5_9GAMM</name>
<organism evidence="10 11">
    <name type="scientific">Microbulbifer pacificus</name>
    <dbReference type="NCBI Taxonomy" id="407164"/>
    <lineage>
        <taxon>Bacteria</taxon>
        <taxon>Pseudomonadati</taxon>
        <taxon>Pseudomonadota</taxon>
        <taxon>Gammaproteobacteria</taxon>
        <taxon>Cellvibrionales</taxon>
        <taxon>Microbulbiferaceae</taxon>
        <taxon>Microbulbifer</taxon>
    </lineage>
</organism>
<dbReference type="Pfam" id="PF25876">
    <property type="entry name" value="HH_MFP_RND"/>
    <property type="match status" value="1"/>
</dbReference>
<keyword evidence="11" id="KW-1185">Reference proteome</keyword>
<dbReference type="Gene3D" id="2.40.30.170">
    <property type="match status" value="1"/>
</dbReference>
<evidence type="ECO:0000256" key="4">
    <source>
        <dbReference type="SAM" id="MobiDB-lite"/>
    </source>
</evidence>
<feature type="domain" description="Multidrug resistance protein MdtA-like C-terminal permuted SH3" evidence="9">
    <location>
        <begin position="300"/>
        <end position="362"/>
    </location>
</feature>
<feature type="domain" description="Multidrug resistance protein MdtA-like beta-barrel" evidence="8">
    <location>
        <begin position="208"/>
        <end position="294"/>
    </location>
</feature>
<feature type="chain" id="PRO_5043681298" evidence="5">
    <location>
        <begin position="23"/>
        <end position="405"/>
    </location>
</feature>
<keyword evidence="5" id="KW-0732">Signal</keyword>
<protein>
    <submittedName>
        <fullName evidence="10">Efflux RND transporter periplasmic adaptor subunit</fullName>
    </submittedName>
</protein>
<dbReference type="GO" id="GO:0005886">
    <property type="term" value="C:plasma membrane"/>
    <property type="evidence" value="ECO:0007669"/>
    <property type="project" value="UniProtKB-SubCell"/>
</dbReference>
<dbReference type="PROSITE" id="PS51257">
    <property type="entry name" value="PROKAR_LIPOPROTEIN"/>
    <property type="match status" value="1"/>
</dbReference>
<evidence type="ECO:0000259" key="7">
    <source>
        <dbReference type="Pfam" id="PF25917"/>
    </source>
</evidence>
<evidence type="ECO:0000313" key="10">
    <source>
        <dbReference type="EMBL" id="WOX05581.1"/>
    </source>
</evidence>
<evidence type="ECO:0000256" key="5">
    <source>
        <dbReference type="SAM" id="SignalP"/>
    </source>
</evidence>
<dbReference type="AlphaFoldDB" id="A0AAU0MZE5"/>
<dbReference type="PANTHER" id="PTHR30158:SF3">
    <property type="entry name" value="MULTIDRUG EFFLUX PUMP SUBUNIT ACRA-RELATED"/>
    <property type="match status" value="1"/>
</dbReference>
<evidence type="ECO:0000313" key="11">
    <source>
        <dbReference type="Proteomes" id="UP001302477"/>
    </source>
</evidence>
<dbReference type="InterPro" id="IPR006143">
    <property type="entry name" value="RND_pump_MFP"/>
</dbReference>
<evidence type="ECO:0000259" key="8">
    <source>
        <dbReference type="Pfam" id="PF25944"/>
    </source>
</evidence>